<organism evidence="6 7">
    <name type="scientific">Alkalicoccus luteus</name>
    <dbReference type="NCBI Taxonomy" id="1237094"/>
    <lineage>
        <taxon>Bacteria</taxon>
        <taxon>Bacillati</taxon>
        <taxon>Bacillota</taxon>
        <taxon>Bacilli</taxon>
        <taxon>Bacillales</taxon>
        <taxon>Bacillaceae</taxon>
        <taxon>Alkalicoccus</taxon>
    </lineage>
</organism>
<evidence type="ECO:0000259" key="4">
    <source>
        <dbReference type="Pfam" id="PF02016"/>
    </source>
</evidence>
<dbReference type="Pfam" id="PF17676">
    <property type="entry name" value="Peptidase_S66C"/>
    <property type="match status" value="1"/>
</dbReference>
<feature type="domain" description="LD-carboxypeptidase N-terminal" evidence="4">
    <location>
        <begin position="13"/>
        <end position="130"/>
    </location>
</feature>
<dbReference type="RefSeq" id="WP_168005172.1">
    <property type="nucleotide sequence ID" value="NZ_JAATHJ010000005.1"/>
</dbReference>
<reference evidence="6 7" key="1">
    <citation type="submission" date="2020-03" db="EMBL/GenBank/DDBJ databases">
        <title>Assessment of the enzymatic potential of alkaline-tolerant lipase obtained from Bacillus luteus H11 (technogenic soil) for the bioremediation of saline soils contaminated with petroleum substances.</title>
        <authorList>
            <person name="Kalwasinska A."/>
        </authorList>
    </citation>
    <scope>NUCLEOTIDE SEQUENCE [LARGE SCALE GENOMIC DNA]</scope>
    <source>
        <strain evidence="6 7">H11</strain>
    </source>
</reference>
<evidence type="ECO:0000256" key="3">
    <source>
        <dbReference type="PIRSR" id="PIRSR028757-1"/>
    </source>
</evidence>
<name>A0A969TUE3_9BACI</name>
<feature type="active site" description="Nucleophile" evidence="3">
    <location>
        <position position="110"/>
    </location>
</feature>
<protein>
    <submittedName>
        <fullName evidence="6">LD-carboxypeptidase</fullName>
    </submittedName>
</protein>
<dbReference type="GO" id="GO:0016787">
    <property type="term" value="F:hydrolase activity"/>
    <property type="evidence" value="ECO:0007669"/>
    <property type="project" value="UniProtKB-KW"/>
</dbReference>
<accession>A0A969TUE3</accession>
<dbReference type="Gene3D" id="3.50.30.60">
    <property type="entry name" value="LD-carboxypeptidase A C-terminal domain-like"/>
    <property type="match status" value="1"/>
</dbReference>
<dbReference type="InterPro" id="IPR027461">
    <property type="entry name" value="Carboxypeptidase_A_C_sf"/>
</dbReference>
<dbReference type="PANTHER" id="PTHR30237">
    <property type="entry name" value="MURAMOYLTETRAPEPTIDE CARBOXYPEPTIDASE"/>
    <property type="match status" value="1"/>
</dbReference>
<gene>
    <name evidence="6" type="ORF">HCN83_04675</name>
</gene>
<evidence type="ECO:0000313" key="6">
    <source>
        <dbReference type="EMBL" id="NJP36876.1"/>
    </source>
</evidence>
<dbReference type="InterPro" id="IPR029062">
    <property type="entry name" value="Class_I_gatase-like"/>
</dbReference>
<dbReference type="InterPro" id="IPR003507">
    <property type="entry name" value="S66_fam"/>
</dbReference>
<feature type="domain" description="LD-carboxypeptidase C-terminal" evidence="5">
    <location>
        <begin position="201"/>
        <end position="321"/>
    </location>
</feature>
<dbReference type="AlphaFoldDB" id="A0A969TUE3"/>
<dbReference type="InterPro" id="IPR040449">
    <property type="entry name" value="Peptidase_S66_N"/>
</dbReference>
<comment type="caution">
    <text evidence="6">The sequence shown here is derived from an EMBL/GenBank/DDBJ whole genome shotgun (WGS) entry which is preliminary data.</text>
</comment>
<sequence length="345" mass="38547">MILWPRFQKGDTIAVTAPSSGVPEELHHLLTDTKNRQEQRGYPVTIYPTAWKQEKSVSAPAEERAAEFNRIMQDESPKAIIPPWGGERLLEMLPLLDYSAPIPKWILGYSDTSILLFAWTIKTGIATAHGTNIVDIRGAEMDPVTTAWENVLAWEGGKTITQSSSELYQPEWKFDEVTDVVFHLTEPTEWKTVSGKPETVEGRLLGGCIDVITHLVGTPYGKVREFQRNKLHDEPILWYFENCDMNPNEMKRCLKQMEYAGWFENSAGFLFGRSAAVSEADGYTAVDVYQDLAADIRLPVIYDIDCGHVPPQLTFVNGARAAAACSNGKGRLTMHVPEEADDAEA</sequence>
<evidence type="ECO:0000313" key="7">
    <source>
        <dbReference type="Proteomes" id="UP000752012"/>
    </source>
</evidence>
<dbReference type="PIRSF" id="PIRSF028757">
    <property type="entry name" value="LD-carboxypeptidase"/>
    <property type="match status" value="1"/>
</dbReference>
<evidence type="ECO:0000256" key="1">
    <source>
        <dbReference type="ARBA" id="ARBA00010233"/>
    </source>
</evidence>
<dbReference type="SUPFAM" id="SSF141986">
    <property type="entry name" value="LD-carboxypeptidase A C-terminal domain-like"/>
    <property type="match status" value="1"/>
</dbReference>
<dbReference type="CDD" id="cd07062">
    <property type="entry name" value="Peptidase_S66_mccF_like"/>
    <property type="match status" value="1"/>
</dbReference>
<feature type="active site" description="Charge relay system" evidence="3">
    <location>
        <position position="241"/>
    </location>
</feature>
<dbReference type="Proteomes" id="UP000752012">
    <property type="component" value="Unassembled WGS sequence"/>
</dbReference>
<comment type="similarity">
    <text evidence="1">Belongs to the peptidase S66 family.</text>
</comment>
<dbReference type="SUPFAM" id="SSF52317">
    <property type="entry name" value="Class I glutamine amidotransferase-like"/>
    <property type="match status" value="1"/>
</dbReference>
<dbReference type="InterPro" id="IPR027478">
    <property type="entry name" value="LdcA_N"/>
</dbReference>
<dbReference type="Gene3D" id="3.40.50.10740">
    <property type="entry name" value="Class I glutamine amidotransferase-like"/>
    <property type="match status" value="1"/>
</dbReference>
<evidence type="ECO:0000259" key="5">
    <source>
        <dbReference type="Pfam" id="PF17676"/>
    </source>
</evidence>
<keyword evidence="2" id="KW-0378">Hydrolase</keyword>
<keyword evidence="7" id="KW-1185">Reference proteome</keyword>
<dbReference type="InterPro" id="IPR040921">
    <property type="entry name" value="Peptidase_S66C"/>
</dbReference>
<dbReference type="Pfam" id="PF02016">
    <property type="entry name" value="Peptidase_S66"/>
    <property type="match status" value="1"/>
</dbReference>
<dbReference type="EMBL" id="JAATHJ010000005">
    <property type="protein sequence ID" value="NJP36876.1"/>
    <property type="molecule type" value="Genomic_DNA"/>
</dbReference>
<evidence type="ECO:0000256" key="2">
    <source>
        <dbReference type="ARBA" id="ARBA00022801"/>
    </source>
</evidence>
<feature type="active site" description="Charge relay system" evidence="3">
    <location>
        <position position="308"/>
    </location>
</feature>
<proteinExistence type="inferred from homology"/>